<dbReference type="InterPro" id="IPR036237">
    <property type="entry name" value="Xyl_isomerase-like_sf"/>
</dbReference>
<dbReference type="PANTHER" id="PTHR12110">
    <property type="entry name" value="HYDROXYPYRUVATE ISOMERASE"/>
    <property type="match status" value="1"/>
</dbReference>
<dbReference type="Gene3D" id="3.20.20.150">
    <property type="entry name" value="Divalent-metal-dependent TIM barrel enzymes"/>
    <property type="match status" value="1"/>
</dbReference>
<evidence type="ECO:0000256" key="1">
    <source>
        <dbReference type="ARBA" id="ARBA00023277"/>
    </source>
</evidence>
<organism evidence="3 4">
    <name type="scientific">Georgenia thermotolerans</name>
    <dbReference type="NCBI Taxonomy" id="527326"/>
    <lineage>
        <taxon>Bacteria</taxon>
        <taxon>Bacillati</taxon>
        <taxon>Actinomycetota</taxon>
        <taxon>Actinomycetes</taxon>
        <taxon>Micrococcales</taxon>
        <taxon>Bogoriellaceae</taxon>
        <taxon>Georgenia</taxon>
    </lineage>
</organism>
<dbReference type="Proteomes" id="UP000451860">
    <property type="component" value="Unassembled WGS sequence"/>
</dbReference>
<dbReference type="EMBL" id="WHJE01000056">
    <property type="protein sequence ID" value="KAE8763769.1"/>
    <property type="molecule type" value="Genomic_DNA"/>
</dbReference>
<dbReference type="SUPFAM" id="SSF51658">
    <property type="entry name" value="Xylose isomerase-like"/>
    <property type="match status" value="1"/>
</dbReference>
<feature type="domain" description="Xylose isomerase-like TIM barrel" evidence="2">
    <location>
        <begin position="23"/>
        <end position="274"/>
    </location>
</feature>
<dbReference type="RefSeq" id="WP_152202769.1">
    <property type="nucleotide sequence ID" value="NZ_VUKF01000018.1"/>
</dbReference>
<dbReference type="InterPro" id="IPR050312">
    <property type="entry name" value="IolE/XylAMocC-like"/>
</dbReference>
<proteinExistence type="predicted"/>
<keyword evidence="4" id="KW-1185">Reference proteome</keyword>
<accession>A0A7J5UN34</accession>
<name>A0A7J5UN34_9MICO</name>
<dbReference type="PANTHER" id="PTHR12110:SF52">
    <property type="entry name" value="XYLOSE ISOMERASE"/>
    <property type="match status" value="1"/>
</dbReference>
<keyword evidence="1" id="KW-0119">Carbohydrate metabolism</keyword>
<gene>
    <name evidence="3" type="ORF">GB883_12360</name>
</gene>
<evidence type="ECO:0000313" key="4">
    <source>
        <dbReference type="Proteomes" id="UP000451860"/>
    </source>
</evidence>
<protein>
    <submittedName>
        <fullName evidence="3">TIM barrel protein</fullName>
    </submittedName>
</protein>
<dbReference type="Pfam" id="PF01261">
    <property type="entry name" value="AP_endonuc_2"/>
    <property type="match status" value="1"/>
</dbReference>
<dbReference type="InterPro" id="IPR013022">
    <property type="entry name" value="Xyl_isomerase-like_TIM-brl"/>
</dbReference>
<reference evidence="3 4" key="1">
    <citation type="submission" date="2019-10" db="EMBL/GenBank/DDBJ databases">
        <title>Georgenia wutianyii sp. nov. and Georgenia yuyongxinii sp. nov. isolated from plateau pika (Ochotona curzoniae) in the Qinghai-Tibet plateau of China.</title>
        <authorList>
            <person name="Tian Z."/>
        </authorList>
    </citation>
    <scope>NUCLEOTIDE SEQUENCE [LARGE SCALE GENOMIC DNA]</scope>
    <source>
        <strain evidence="3 4">DSM 21501</strain>
    </source>
</reference>
<sequence>MSLTLAYGTNGFADHRLSEALSVVAGLGYDGVALTLDHGHLDPFAPDLPARVAAVRRLLERHGLAVAVETGARYLLDPWHKHEPTLVSDTGREVRVDLLRRAVDVAADLGAGVVSLWSGILPAGVTAAEGWSRVLSGLEAVLPHAERAGVVLAVEPEPGMFLDRLAAVLELRRRLGDPDHLRVTLDIGHLVCNETDPPPALVGQAAGLLAHVQIDDMRRGVHEHLEFGEGEVDLPPVLAALEDAGYAGLVAVELPRHSHAAPLVARRSLEALRAALGRAREHRVPRPAPIPEVLR</sequence>
<comment type="caution">
    <text evidence="3">The sequence shown here is derived from an EMBL/GenBank/DDBJ whole genome shotgun (WGS) entry which is preliminary data.</text>
</comment>
<dbReference type="AlphaFoldDB" id="A0A7J5UN34"/>
<evidence type="ECO:0000313" key="3">
    <source>
        <dbReference type="EMBL" id="KAE8763769.1"/>
    </source>
</evidence>
<evidence type="ECO:0000259" key="2">
    <source>
        <dbReference type="Pfam" id="PF01261"/>
    </source>
</evidence>
<dbReference type="OrthoDB" id="1900402at2"/>